<dbReference type="Proteomes" id="UP000241788">
    <property type="component" value="Unassembled WGS sequence"/>
</dbReference>
<comment type="similarity">
    <text evidence="1">Belongs to the AAA ATPase family.</text>
</comment>
<dbReference type="STRING" id="1604334.SAMN05421546_0051"/>
<feature type="domain" description="AAA+ ATPase" evidence="4">
    <location>
        <begin position="176"/>
        <end position="305"/>
    </location>
</feature>
<protein>
    <submittedName>
        <fullName evidence="5">ATPase family associated with various cellular activities (AAA)</fullName>
    </submittedName>
</protein>
<name>A0A1N6N398_9GAMM</name>
<evidence type="ECO:0000256" key="2">
    <source>
        <dbReference type="ARBA" id="ARBA00022741"/>
    </source>
</evidence>
<keyword evidence="6" id="KW-1185">Reference proteome</keyword>
<gene>
    <name evidence="5" type="ORF">SAMN05421546_0051</name>
</gene>
<evidence type="ECO:0000256" key="1">
    <source>
        <dbReference type="ARBA" id="ARBA00006914"/>
    </source>
</evidence>
<accession>A0A1N6N398</accession>
<dbReference type="GO" id="GO:0016887">
    <property type="term" value="F:ATP hydrolysis activity"/>
    <property type="evidence" value="ECO:0007669"/>
    <property type="project" value="InterPro"/>
</dbReference>
<dbReference type="InterPro" id="IPR027417">
    <property type="entry name" value="P-loop_NTPase"/>
</dbReference>
<keyword evidence="2" id="KW-0547">Nucleotide-binding</keyword>
<dbReference type="Pfam" id="PF00004">
    <property type="entry name" value="AAA"/>
    <property type="match status" value="1"/>
</dbReference>
<keyword evidence="3" id="KW-0067">ATP-binding</keyword>
<dbReference type="Gene3D" id="3.40.50.300">
    <property type="entry name" value="P-loop containing nucleotide triphosphate hydrolases"/>
    <property type="match status" value="2"/>
</dbReference>
<evidence type="ECO:0000259" key="4">
    <source>
        <dbReference type="SMART" id="SM00382"/>
    </source>
</evidence>
<dbReference type="SUPFAM" id="SSF52540">
    <property type="entry name" value="P-loop containing nucleoside triphosphate hydrolases"/>
    <property type="match status" value="2"/>
</dbReference>
<dbReference type="SMART" id="SM00382">
    <property type="entry name" value="AAA"/>
    <property type="match status" value="1"/>
</dbReference>
<dbReference type="AlphaFoldDB" id="A0A1N6N398"/>
<evidence type="ECO:0000313" key="5">
    <source>
        <dbReference type="EMBL" id="SIP86554.1"/>
    </source>
</evidence>
<organism evidence="5 6">
    <name type="scientific">Solilutibacter tolerans</name>
    <dbReference type="NCBI Taxonomy" id="1604334"/>
    <lineage>
        <taxon>Bacteria</taxon>
        <taxon>Pseudomonadati</taxon>
        <taxon>Pseudomonadota</taxon>
        <taxon>Gammaproteobacteria</taxon>
        <taxon>Lysobacterales</taxon>
        <taxon>Lysobacteraceae</taxon>
        <taxon>Solilutibacter</taxon>
    </lineage>
</organism>
<reference evidence="6" key="1">
    <citation type="submission" date="2017-01" db="EMBL/GenBank/DDBJ databases">
        <authorList>
            <person name="Varghese N."/>
            <person name="Submissions S."/>
        </authorList>
    </citation>
    <scope>NUCLEOTIDE SEQUENCE [LARGE SCALE GENOMIC DNA]</scope>
    <source>
        <strain evidence="6">UM1</strain>
    </source>
</reference>
<dbReference type="InterPro" id="IPR003593">
    <property type="entry name" value="AAA+_ATPase"/>
</dbReference>
<dbReference type="CDD" id="cd19481">
    <property type="entry name" value="RecA-like_protease"/>
    <property type="match status" value="1"/>
</dbReference>
<dbReference type="InterPro" id="IPR050221">
    <property type="entry name" value="26S_Proteasome_ATPase"/>
</dbReference>
<dbReference type="InterPro" id="IPR003959">
    <property type="entry name" value="ATPase_AAA_core"/>
</dbReference>
<dbReference type="GO" id="GO:0005524">
    <property type="term" value="F:ATP binding"/>
    <property type="evidence" value="ECO:0007669"/>
    <property type="project" value="UniProtKB-KW"/>
</dbReference>
<dbReference type="PANTHER" id="PTHR23073">
    <property type="entry name" value="26S PROTEASOME REGULATORY SUBUNIT"/>
    <property type="match status" value="1"/>
</dbReference>
<sequence>MFNEVEDVFDDGNAFHGPRSTAQTRKAWMNRMLEEATVPTFWLSNSIDSVDPAFLRRFDMVIKLPIPPRKQRQRILERECQAKVGKECIARIAESENLSPAIISRSASVIHALGNEVNQPSAERALEYLISNALEAQGHARLIPQNSELLPSTYDPRLLNPDSDISAMTCGLKETRSGRLCFYGPPGTGKTAFGRWLALQLDIPLYVRRGSDLISPYIGMTERNIASAFQEASQEGALLMIDEIDGFLRDRTGAQRPWEITGVNEMLTQMEAFSGVFVTSTNLMDGLDPAALRRFDAKVHFAYLKPQQSVALFRANCLELELGEPNERDEAVVARMGKLAPGDFAALMRRHRFCPIRSPGHFVELLSAEVLLKNGSSRPIGFVH</sequence>
<proteinExistence type="inferred from homology"/>
<dbReference type="EMBL" id="FTLW01000001">
    <property type="protein sequence ID" value="SIP86554.1"/>
    <property type="molecule type" value="Genomic_DNA"/>
</dbReference>
<evidence type="ECO:0000313" key="6">
    <source>
        <dbReference type="Proteomes" id="UP000241788"/>
    </source>
</evidence>
<evidence type="ECO:0000256" key="3">
    <source>
        <dbReference type="ARBA" id="ARBA00022840"/>
    </source>
</evidence>